<accession>A0A1J0VYV7</accession>
<gene>
    <name evidence="2" type="ORF">BOX37_28335</name>
</gene>
<dbReference type="PROSITE" id="PS51257">
    <property type="entry name" value="PROKAR_LIPOPROTEIN"/>
    <property type="match status" value="1"/>
</dbReference>
<keyword evidence="3" id="KW-1185">Reference proteome</keyword>
<feature type="domain" description="DUF8175" evidence="1">
    <location>
        <begin position="36"/>
        <end position="204"/>
    </location>
</feature>
<proteinExistence type="predicted"/>
<reference evidence="2" key="1">
    <citation type="submission" date="2016-11" db="EMBL/GenBank/DDBJ databases">
        <authorList>
            <person name="Jaros S."/>
            <person name="Januszkiewicz K."/>
            <person name="Wedrychowicz H."/>
        </authorList>
    </citation>
    <scope>NUCLEOTIDE SEQUENCE [LARGE SCALE GENOMIC DNA]</scope>
    <source>
        <strain evidence="2">Y48</strain>
    </source>
</reference>
<dbReference type="Pfam" id="PF26526">
    <property type="entry name" value="DUF8175"/>
    <property type="match status" value="1"/>
</dbReference>
<evidence type="ECO:0000313" key="2">
    <source>
        <dbReference type="EMBL" id="APE37194.1"/>
    </source>
</evidence>
<dbReference type="Proteomes" id="UP000183810">
    <property type="component" value="Chromosome"/>
</dbReference>
<protein>
    <recommendedName>
        <fullName evidence="1">DUF8175 domain-containing protein</fullName>
    </recommendedName>
</protein>
<dbReference type="InterPro" id="IPR058488">
    <property type="entry name" value="DUF8175"/>
</dbReference>
<sequence length="214" mass="22854">MPQKLSIRGRRTITVWIVLAIATIAATGCGDTDSGEDQRVPASTDVTQLIPKGLSWRTYQGIDLPVAAQGPRLIEGAIASDFDRSPVGAALAAIHATVRMSVAPDGQWASVGQSMIAPGRGRDTWATARAQISITTPATDMAPRILGYLVRAYTDTEAQVQTYSTYPDRSITRNTATVIWATDGWRLRLPDAVTESPVTAVDSVPNDIVALPKP</sequence>
<evidence type="ECO:0000313" key="3">
    <source>
        <dbReference type="Proteomes" id="UP000183810"/>
    </source>
</evidence>
<organism evidence="2 3">
    <name type="scientific">Nocardia mangyaensis</name>
    <dbReference type="NCBI Taxonomy" id="2213200"/>
    <lineage>
        <taxon>Bacteria</taxon>
        <taxon>Bacillati</taxon>
        <taxon>Actinomycetota</taxon>
        <taxon>Actinomycetes</taxon>
        <taxon>Mycobacteriales</taxon>
        <taxon>Nocardiaceae</taxon>
        <taxon>Nocardia</taxon>
    </lineage>
</organism>
<name>A0A1J0VYV7_9NOCA</name>
<dbReference type="EMBL" id="CP018082">
    <property type="protein sequence ID" value="APE37194.1"/>
    <property type="molecule type" value="Genomic_DNA"/>
</dbReference>
<evidence type="ECO:0000259" key="1">
    <source>
        <dbReference type="Pfam" id="PF26526"/>
    </source>
</evidence>
<dbReference type="KEGG" id="nsl:BOX37_28335"/>
<dbReference type="AlphaFoldDB" id="A0A1J0VYV7"/>